<evidence type="ECO:0000313" key="1">
    <source>
        <dbReference type="EMBL" id="XPM62553.1"/>
    </source>
</evidence>
<accession>A0ACD5GP83</accession>
<evidence type="ECO:0000313" key="2">
    <source>
        <dbReference type="Proteomes" id="UP000095472"/>
    </source>
</evidence>
<gene>
    <name evidence="1" type="ORF">BH720_023130</name>
</gene>
<protein>
    <submittedName>
        <fullName evidence="1">HIRAN domain-containing protein</fullName>
    </submittedName>
</protein>
<reference evidence="1 2" key="1">
    <citation type="journal article" date="2016" name="Genome Announc.">
        <title>Draft Genome Sequence of the Thermotolerant Cyanobacterium Desertifilum sp. IPPAS B-1220.</title>
        <authorList>
            <person name="Mironov K.S."/>
            <person name="Sinetova M.A."/>
            <person name="Bolatkhan K."/>
            <person name="Zayadan B.K."/>
            <person name="Ustinova V.V."/>
            <person name="Kupriyanova E.V."/>
            <person name="Skrypnik A.N."/>
            <person name="Gogoleva N.E."/>
            <person name="Gogolev Y.V."/>
            <person name="Los D.A."/>
        </authorList>
    </citation>
    <scope>NUCLEOTIDE SEQUENCE [LARGE SCALE GENOMIC DNA]</scope>
    <source>
        <strain evidence="1 2">IPPAS B-1220</strain>
    </source>
</reference>
<dbReference type="EMBL" id="CP182909">
    <property type="protein sequence ID" value="XPM62553.1"/>
    <property type="molecule type" value="Genomic_DNA"/>
</dbReference>
<organism evidence="1 2">
    <name type="scientific">Desertifilum tharense IPPAS B-1220</name>
    <dbReference type="NCBI Taxonomy" id="1781255"/>
    <lineage>
        <taxon>Bacteria</taxon>
        <taxon>Bacillati</taxon>
        <taxon>Cyanobacteriota</taxon>
        <taxon>Cyanophyceae</taxon>
        <taxon>Desertifilales</taxon>
        <taxon>Desertifilaceae</taxon>
        <taxon>Desertifilum</taxon>
    </lineage>
</organism>
<name>A0ACD5GP83_9CYAN</name>
<sequence length="253" mass="29554">MKTLFLAWQHPDSRAWFPIGRLTYDGELYRFGYIQGVLTAQKRANFQPLWSFPRLDEVYESPHLFSLFANRLLRQSRPDYPDFVQWLNIAQHEDDPIALLARSGGKRATDTLEVFPLPQPDPQGHYHIHFFAHGLSHLPPETQNRIHQLQPQEQLSIIHESQNPYDSNALLLCTSDRYQVGYFPRYYAKDLVNLRDDLTVLVERVNPSPTPLQFRLLCNLTACWYQRIFSRFPMGIINLWFGKNKGAIAVTEL</sequence>
<proteinExistence type="predicted"/>
<dbReference type="Proteomes" id="UP000095472">
    <property type="component" value="Chromosome"/>
</dbReference>
<keyword evidence="2" id="KW-1185">Reference proteome</keyword>